<keyword evidence="4 6" id="KW-0808">Transferase</keyword>
<accession>A0A7Z0GM75</accession>
<proteinExistence type="inferred from homology"/>
<dbReference type="InterPro" id="IPR004838">
    <property type="entry name" value="NHTrfase_class1_PyrdxlP-BS"/>
</dbReference>
<dbReference type="GO" id="GO:0008483">
    <property type="term" value="F:transaminase activity"/>
    <property type="evidence" value="ECO:0007669"/>
    <property type="project" value="UniProtKB-KW"/>
</dbReference>
<organism evidence="8 9">
    <name type="scientific">Nesterenkonia xinjiangensis</name>
    <dbReference type="NCBI Taxonomy" id="225327"/>
    <lineage>
        <taxon>Bacteria</taxon>
        <taxon>Bacillati</taxon>
        <taxon>Actinomycetota</taxon>
        <taxon>Actinomycetes</taxon>
        <taxon>Micrococcales</taxon>
        <taxon>Micrococcaceae</taxon>
        <taxon>Nesterenkonia</taxon>
    </lineage>
</organism>
<comment type="caution">
    <text evidence="8">The sequence shown here is derived from an EMBL/GenBank/DDBJ whole genome shotgun (WGS) entry which is preliminary data.</text>
</comment>
<dbReference type="GO" id="GO:0006520">
    <property type="term" value="P:amino acid metabolic process"/>
    <property type="evidence" value="ECO:0007669"/>
    <property type="project" value="InterPro"/>
</dbReference>
<evidence type="ECO:0000313" key="8">
    <source>
        <dbReference type="EMBL" id="NYJ78557.1"/>
    </source>
</evidence>
<dbReference type="PANTHER" id="PTHR46383">
    <property type="entry name" value="ASPARTATE AMINOTRANSFERASE"/>
    <property type="match status" value="1"/>
</dbReference>
<keyword evidence="3 6" id="KW-0032">Aminotransferase</keyword>
<evidence type="ECO:0000256" key="2">
    <source>
        <dbReference type="ARBA" id="ARBA00007441"/>
    </source>
</evidence>
<dbReference type="Gene3D" id="3.40.640.10">
    <property type="entry name" value="Type I PLP-dependent aspartate aminotransferase-like (Major domain)"/>
    <property type="match status" value="1"/>
</dbReference>
<comment type="cofactor">
    <cofactor evidence="1 6">
        <name>pyridoxal 5'-phosphate</name>
        <dbReference type="ChEBI" id="CHEBI:597326"/>
    </cofactor>
</comment>
<dbReference type="PROSITE" id="PS00105">
    <property type="entry name" value="AA_TRANSFER_CLASS_1"/>
    <property type="match status" value="1"/>
</dbReference>
<dbReference type="InterPro" id="IPR050596">
    <property type="entry name" value="AspAT/PAT-like"/>
</dbReference>
<dbReference type="SUPFAM" id="SSF53383">
    <property type="entry name" value="PLP-dependent transferases"/>
    <property type="match status" value="1"/>
</dbReference>
<dbReference type="RefSeq" id="WP_179541884.1">
    <property type="nucleotide sequence ID" value="NZ_BAAALL010000005.1"/>
</dbReference>
<dbReference type="InterPro" id="IPR015421">
    <property type="entry name" value="PyrdxlP-dep_Trfase_major"/>
</dbReference>
<dbReference type="EC" id="2.6.1.-" evidence="6"/>
<dbReference type="PANTHER" id="PTHR46383:SF2">
    <property type="entry name" value="AMINOTRANSFERASE"/>
    <property type="match status" value="1"/>
</dbReference>
<reference evidence="8 9" key="1">
    <citation type="submission" date="2020-07" db="EMBL/GenBank/DDBJ databases">
        <title>Sequencing the genomes of 1000 actinobacteria strains.</title>
        <authorList>
            <person name="Klenk H.-P."/>
        </authorList>
    </citation>
    <scope>NUCLEOTIDE SEQUENCE [LARGE SCALE GENOMIC DNA]</scope>
    <source>
        <strain evidence="8 9">DSM 15475</strain>
    </source>
</reference>
<dbReference type="InterPro" id="IPR015424">
    <property type="entry name" value="PyrdxlP-dep_Trfase"/>
</dbReference>
<comment type="similarity">
    <text evidence="2 6">Belongs to the class-I pyridoxal-phosphate-dependent aminotransferase family.</text>
</comment>
<feature type="domain" description="Aminotransferase class I/classII large" evidence="7">
    <location>
        <begin position="30"/>
        <end position="400"/>
    </location>
</feature>
<sequence length="407" mass="43010">MKPSQRSEVPGFQVMSILAKIDSLRAQGRDVVSLTAGEPGSGAPPAVNRAAALIHAQDTVLNYSAALGIRPLREAVAAHCVDWYGAEVDADRIAITTGSSGAFMLSFLAAFDVGDRVALARPGYPAYRNILASLGIEVVDLDCGPEVRFQPTVELLEDAVAQGGPIAGLILASPANPTGTMIGREELDSLVAWCREREVQLISDEIYHGITYAEAGAETVAAREASAGPPSPGVSALELTDEAVVVSSFSKYWGMPGWRLGWAVLPEHLVDPISRLAGNVSLCPPHGSQLAAVEAFSTESMAFAASQVEHYAAARQQVLDRLPELGWGEVAPADGAFYVYAHIGEHLAQFRDAQAYCQAVLEQAGVAIVPGTDFDPVAGHEWVRLSLAPGPEAVARGLDRIVAFHRG</sequence>
<dbReference type="GO" id="GO:0030170">
    <property type="term" value="F:pyridoxal phosphate binding"/>
    <property type="evidence" value="ECO:0007669"/>
    <property type="project" value="InterPro"/>
</dbReference>
<dbReference type="Pfam" id="PF00155">
    <property type="entry name" value="Aminotran_1_2"/>
    <property type="match status" value="1"/>
</dbReference>
<gene>
    <name evidence="8" type="ORF">HNR09_001968</name>
</gene>
<evidence type="ECO:0000256" key="4">
    <source>
        <dbReference type="ARBA" id="ARBA00022679"/>
    </source>
</evidence>
<evidence type="ECO:0000256" key="6">
    <source>
        <dbReference type="RuleBase" id="RU000481"/>
    </source>
</evidence>
<dbReference type="AlphaFoldDB" id="A0A7Z0GM75"/>
<dbReference type="EMBL" id="JACCFY010000001">
    <property type="protein sequence ID" value="NYJ78557.1"/>
    <property type="molecule type" value="Genomic_DNA"/>
</dbReference>
<evidence type="ECO:0000256" key="1">
    <source>
        <dbReference type="ARBA" id="ARBA00001933"/>
    </source>
</evidence>
<name>A0A7Z0GM75_9MICC</name>
<keyword evidence="9" id="KW-1185">Reference proteome</keyword>
<dbReference type="CDD" id="cd00609">
    <property type="entry name" value="AAT_like"/>
    <property type="match status" value="1"/>
</dbReference>
<keyword evidence="5" id="KW-0663">Pyridoxal phosphate</keyword>
<evidence type="ECO:0000256" key="3">
    <source>
        <dbReference type="ARBA" id="ARBA00022576"/>
    </source>
</evidence>
<dbReference type="InterPro" id="IPR004839">
    <property type="entry name" value="Aminotransferase_I/II_large"/>
</dbReference>
<dbReference type="Proteomes" id="UP000535437">
    <property type="component" value="Unassembled WGS sequence"/>
</dbReference>
<evidence type="ECO:0000313" key="9">
    <source>
        <dbReference type="Proteomes" id="UP000535437"/>
    </source>
</evidence>
<evidence type="ECO:0000259" key="7">
    <source>
        <dbReference type="Pfam" id="PF00155"/>
    </source>
</evidence>
<protein>
    <recommendedName>
        <fullName evidence="6">Aminotransferase</fullName>
        <ecNumber evidence="6">2.6.1.-</ecNumber>
    </recommendedName>
</protein>
<evidence type="ECO:0000256" key="5">
    <source>
        <dbReference type="ARBA" id="ARBA00022898"/>
    </source>
</evidence>